<gene>
    <name evidence="2" type="ORF">G3T38_05595</name>
</gene>
<dbReference type="Gene3D" id="3.40.710.10">
    <property type="entry name" value="DD-peptidase/beta-lactamase superfamily"/>
    <property type="match status" value="1"/>
</dbReference>
<dbReference type="InterPro" id="IPR012338">
    <property type="entry name" value="Beta-lactam/transpept-like"/>
</dbReference>
<accession>A0A6P0HHP3</accession>
<evidence type="ECO:0000313" key="2">
    <source>
        <dbReference type="EMBL" id="NEN77747.1"/>
    </source>
</evidence>
<keyword evidence="3" id="KW-1185">Reference proteome</keyword>
<dbReference type="AlphaFoldDB" id="A0A6P0HHP3"/>
<organism evidence="2 3">
    <name type="scientific">Nocardioides zeae</name>
    <dbReference type="NCBI Taxonomy" id="1457234"/>
    <lineage>
        <taxon>Bacteria</taxon>
        <taxon>Bacillati</taxon>
        <taxon>Actinomycetota</taxon>
        <taxon>Actinomycetes</taxon>
        <taxon>Propionibacteriales</taxon>
        <taxon>Nocardioidaceae</taxon>
        <taxon>Nocardioides</taxon>
    </lineage>
</organism>
<dbReference type="InterPro" id="IPR050789">
    <property type="entry name" value="Diverse_Enzym_Activities"/>
</dbReference>
<sequence length="290" mass="30908">MSRAQQLLDHVVAAAEEDGFGAHAAHVLVGDDAARHLWSEDVRRDVHSAAKGVCVLAAGIAHDEGIFDVDAPVARWFPDVAVGAGVEAVTTRHLLGMTSGIDLPWSETLLTDWPDLAVELLSRPSAGRVFQYSNASTYTAMRALGTVVGDVAAWLGPRLFAPLGIDAPPWDRCPHGWIAAGGGLHLTVDELARLGRLVRDGGCWEGTRLVSADWPRALRTTWVERDAHPSYARYGLGAWGGPGDAWRLHGAHGQLVILRGDTVVTLTAHDHAGADRMAERVVEAASSVPG</sequence>
<protein>
    <submittedName>
        <fullName evidence="2">Beta-lactamase family protein</fullName>
    </submittedName>
</protein>
<dbReference type="SUPFAM" id="SSF56601">
    <property type="entry name" value="beta-lactamase/transpeptidase-like"/>
    <property type="match status" value="1"/>
</dbReference>
<dbReference type="Proteomes" id="UP000468687">
    <property type="component" value="Unassembled WGS sequence"/>
</dbReference>
<evidence type="ECO:0000313" key="3">
    <source>
        <dbReference type="Proteomes" id="UP000468687"/>
    </source>
</evidence>
<dbReference type="Pfam" id="PF00144">
    <property type="entry name" value="Beta-lactamase"/>
    <property type="match status" value="1"/>
</dbReference>
<name>A0A6P0HHP3_9ACTN</name>
<dbReference type="EMBL" id="JAAGXA010000003">
    <property type="protein sequence ID" value="NEN77747.1"/>
    <property type="molecule type" value="Genomic_DNA"/>
</dbReference>
<dbReference type="PANTHER" id="PTHR43283:SF7">
    <property type="entry name" value="BETA-LACTAMASE-RELATED DOMAIN-CONTAINING PROTEIN"/>
    <property type="match status" value="1"/>
</dbReference>
<feature type="domain" description="Beta-lactamase-related" evidence="1">
    <location>
        <begin position="25"/>
        <end position="264"/>
    </location>
</feature>
<dbReference type="InterPro" id="IPR001466">
    <property type="entry name" value="Beta-lactam-related"/>
</dbReference>
<dbReference type="RefSeq" id="WP_163771116.1">
    <property type="nucleotide sequence ID" value="NZ_JAAGXA010000003.1"/>
</dbReference>
<evidence type="ECO:0000259" key="1">
    <source>
        <dbReference type="Pfam" id="PF00144"/>
    </source>
</evidence>
<proteinExistence type="predicted"/>
<dbReference type="PANTHER" id="PTHR43283">
    <property type="entry name" value="BETA-LACTAMASE-RELATED"/>
    <property type="match status" value="1"/>
</dbReference>
<reference evidence="2 3" key="1">
    <citation type="journal article" date="2014" name="Int. J. Syst. Evol. Microbiol.">
        <title>Nocardioides zeae sp. nov., isolated from the stem of Zea mays.</title>
        <authorList>
            <person name="Glaeser S.P."/>
            <person name="McInroy J.A."/>
            <person name="Busse H.J."/>
            <person name="Kampfer P."/>
        </authorList>
    </citation>
    <scope>NUCLEOTIDE SEQUENCE [LARGE SCALE GENOMIC DNA]</scope>
    <source>
        <strain evidence="2 3">JCM 30728</strain>
    </source>
</reference>
<comment type="caution">
    <text evidence="2">The sequence shown here is derived from an EMBL/GenBank/DDBJ whole genome shotgun (WGS) entry which is preliminary data.</text>
</comment>